<dbReference type="Gene3D" id="1.20.120.20">
    <property type="entry name" value="Apolipoprotein"/>
    <property type="match status" value="1"/>
</dbReference>
<feature type="coiled-coil region" evidence="2">
    <location>
        <begin position="28"/>
        <end position="144"/>
    </location>
</feature>
<dbReference type="PANTHER" id="PTHR37813">
    <property type="entry name" value="FELS-2 PROPHAGE PROTEIN"/>
    <property type="match status" value="1"/>
</dbReference>
<organism evidence="5 6">
    <name type="scientific">Glaesserella parasuis</name>
    <name type="common">Haemophilus parasuis</name>
    <dbReference type="NCBI Taxonomy" id="738"/>
    <lineage>
        <taxon>Bacteria</taxon>
        <taxon>Pseudomonadati</taxon>
        <taxon>Pseudomonadota</taxon>
        <taxon>Gammaproteobacteria</taxon>
        <taxon>Pasteurellales</taxon>
        <taxon>Pasteurellaceae</taxon>
        <taxon>Glaesserella</taxon>
    </lineage>
</organism>
<proteinExistence type="predicted"/>
<dbReference type="AlphaFoldDB" id="A0AA42EI27"/>
<keyword evidence="3" id="KW-0812">Transmembrane</keyword>
<comment type="caution">
    <text evidence="5">The sequence shown here is derived from an EMBL/GenBank/DDBJ whole genome shotgun (WGS) entry which is preliminary data.</text>
</comment>
<evidence type="ECO:0000256" key="3">
    <source>
        <dbReference type="SAM" id="Phobius"/>
    </source>
</evidence>
<gene>
    <name evidence="5" type="ORF">N5925_00295</name>
</gene>
<accession>A0AA42EI27</accession>
<feature type="domain" description="Phage tail tape measure protein" evidence="4">
    <location>
        <begin position="283"/>
        <end position="494"/>
    </location>
</feature>
<sequence>MSKDLKIQVELSAFDRLTAPFKSASKQAEKLSATLKASKDAVRELEKVQGKIGTFKTMQTNLQKASETIQKTTNRVGDLTGKLEKMKKQKVDLKIQIQAEKRNYQKLISGGGLSEKTLQVDRNIAKMQREYEKLTQNISVTSKALTKESNILKQSRTEKAKQLLIFRKLKQELKTNGIHIKDLSNSELSLAEKINKANQAIDKQREKLVKLNKQVKTTEKLKASSERFASFGQKATVVGAGAVGVLAKPTQEYAKAETAATNLKVAMMGKGGTVSEDFAKINQLAMDLGNRLPGTTADFQNLMTMLVRQGMSAKTILGGTGEAAALLSVQLNMKPEQAAEFAAKMQDATRSIEADMMDLMDVIQKGFYAGVDPTNMLGAFKNLGSAMDTIKMKGIDGAKAFAPFVAMFDQAGMDGSSQGNAMRKILKASIDWSPNSKEGKKLKKALGKDYDKIVMDFTDGKGEFGGFDNFFAQIEKLKALNTQQRSQVIEAMYGNDSEVNMVISTLLEKGKAGYEEFAQKLNNQATLNERVNAQLETLSNIWDAATGTFTNLLVSIGEAIAPELKQLANWFGEVSESVMVWIKENPILTSTILKVVAAFGGLMLMLGTASLAFSYVLYPISRMILGFGKAVIAVGKFGLALLANPMTWFIAGIVAIIAAIYLLWKHWEKVKNAIGIAWDWLKTKFADSWFVNAINGIIFAVNNWNVVVDTVTKSIGNKFESLKNTVMGLWDGITSSITNAFNKAMEFLGLETRINSVSDGVGKVASKIVPPEHANQIEKTAQMAANQGFAQGGYTGNGGKYEPKGIVHGGEYVMTKEATSRIGVANLNRLNYGGVAGMAALASTVALAQPMPAVKVDNRPLIAPTQIQRQTPPPVNQSVNITVNATAGQSAEEIARLVARELEKQQRNAQAKARSRYWDK</sequence>
<dbReference type="PANTHER" id="PTHR37813:SF1">
    <property type="entry name" value="FELS-2 PROPHAGE PROTEIN"/>
    <property type="match status" value="1"/>
</dbReference>
<dbReference type="EMBL" id="JAODIR010000001">
    <property type="protein sequence ID" value="MDD2167068.1"/>
    <property type="molecule type" value="Genomic_DNA"/>
</dbReference>
<evidence type="ECO:0000256" key="2">
    <source>
        <dbReference type="SAM" id="Coils"/>
    </source>
</evidence>
<reference evidence="5" key="1">
    <citation type="submission" date="2022-09" db="EMBL/GenBank/DDBJ databases">
        <title>Molecular characterization of Glaesserella parasuis strains circulating in commercial swine farms using whole-genome sequencing.</title>
        <authorList>
            <person name="Mugabi R."/>
            <person name="Clavijo M."/>
            <person name="Li G."/>
        </authorList>
    </citation>
    <scope>NUCLEOTIDE SEQUENCE</scope>
    <source>
        <strain evidence="5">0435-53</strain>
    </source>
</reference>
<dbReference type="NCBIfam" id="TIGR01760">
    <property type="entry name" value="tape_meas_TP901"/>
    <property type="match status" value="1"/>
</dbReference>
<feature type="transmembrane region" description="Helical" evidence="3">
    <location>
        <begin position="624"/>
        <end position="642"/>
    </location>
</feature>
<name>A0AA42EI27_GLAPU</name>
<keyword evidence="2" id="KW-0175">Coiled coil</keyword>
<keyword evidence="1" id="KW-1188">Viral release from host cell</keyword>
<dbReference type="InterPro" id="IPR010090">
    <property type="entry name" value="Phage_tape_meas"/>
</dbReference>
<keyword evidence="3" id="KW-1133">Transmembrane helix</keyword>
<feature type="coiled-coil region" evidence="2">
    <location>
        <begin position="194"/>
        <end position="221"/>
    </location>
</feature>
<feature type="transmembrane region" description="Helical" evidence="3">
    <location>
        <begin position="595"/>
        <end position="617"/>
    </location>
</feature>
<protein>
    <submittedName>
        <fullName evidence="5">Phage tail tape measure protein</fullName>
    </submittedName>
</protein>
<feature type="transmembrane region" description="Helical" evidence="3">
    <location>
        <begin position="648"/>
        <end position="664"/>
    </location>
</feature>
<evidence type="ECO:0000313" key="6">
    <source>
        <dbReference type="Proteomes" id="UP001148834"/>
    </source>
</evidence>
<evidence type="ECO:0000259" key="4">
    <source>
        <dbReference type="Pfam" id="PF10145"/>
    </source>
</evidence>
<dbReference type="Proteomes" id="UP001148834">
    <property type="component" value="Unassembled WGS sequence"/>
</dbReference>
<dbReference type="Pfam" id="PF10145">
    <property type="entry name" value="PhageMin_Tail"/>
    <property type="match status" value="1"/>
</dbReference>
<keyword evidence="3" id="KW-0472">Membrane</keyword>
<evidence type="ECO:0000313" key="5">
    <source>
        <dbReference type="EMBL" id="MDD2167068.1"/>
    </source>
</evidence>
<evidence type="ECO:0000256" key="1">
    <source>
        <dbReference type="ARBA" id="ARBA00022612"/>
    </source>
</evidence>